<feature type="binding site" evidence="7">
    <location>
        <position position="570"/>
    </location>
    <ligand>
        <name>Zn(2+)</name>
        <dbReference type="ChEBI" id="CHEBI:29105"/>
        <label>1</label>
    </ligand>
</feature>
<feature type="binding site" evidence="7">
    <location>
        <position position="220"/>
    </location>
    <ligand>
        <name>Zn(2+)</name>
        <dbReference type="ChEBI" id="CHEBI:29105"/>
        <label>1</label>
    </ligand>
</feature>
<dbReference type="Pfam" id="PF07687">
    <property type="entry name" value="M20_dimer"/>
    <property type="match status" value="1"/>
</dbReference>
<feature type="active site" evidence="6">
    <location>
        <position position="187"/>
    </location>
</feature>
<evidence type="ECO:0000256" key="5">
    <source>
        <dbReference type="ARBA" id="ARBA00022833"/>
    </source>
</evidence>
<dbReference type="Gene3D" id="3.30.70.360">
    <property type="match status" value="1"/>
</dbReference>
<evidence type="ECO:0000259" key="9">
    <source>
        <dbReference type="Pfam" id="PF07687"/>
    </source>
</evidence>
<dbReference type="GO" id="GO:0000328">
    <property type="term" value="C:fungal-type vacuole lumen"/>
    <property type="evidence" value="ECO:0007669"/>
    <property type="project" value="TreeGrafter"/>
</dbReference>
<evidence type="ECO:0000256" key="7">
    <source>
        <dbReference type="PIRSR" id="PIRSR037217-2"/>
    </source>
</evidence>
<evidence type="ECO:0000256" key="6">
    <source>
        <dbReference type="PIRSR" id="PIRSR037217-1"/>
    </source>
</evidence>
<dbReference type="InterPro" id="IPR001261">
    <property type="entry name" value="ArgE/DapE_CS"/>
</dbReference>
<dbReference type="SUPFAM" id="SSF55031">
    <property type="entry name" value="Bacterial exopeptidase dimerisation domain"/>
    <property type="match status" value="1"/>
</dbReference>
<evidence type="ECO:0000256" key="8">
    <source>
        <dbReference type="SAM" id="Phobius"/>
    </source>
</evidence>
<keyword evidence="4" id="KW-0378">Hydrolase</keyword>
<gene>
    <name evidence="10" type="ORF">Moror_14065</name>
</gene>
<dbReference type="GO" id="GO:0051603">
    <property type="term" value="P:proteolysis involved in protein catabolic process"/>
    <property type="evidence" value="ECO:0007669"/>
    <property type="project" value="TreeGrafter"/>
</dbReference>
<dbReference type="InterPro" id="IPR002933">
    <property type="entry name" value="Peptidase_M20"/>
</dbReference>
<keyword evidence="8" id="KW-0812">Transmembrane</keyword>
<keyword evidence="8" id="KW-1133">Transmembrane helix</keyword>
<dbReference type="PANTHER" id="PTHR45962:SF1">
    <property type="entry name" value="N-FATTY-ACYL-AMINO ACID SYNTHASE_HYDROLASE PM20D1"/>
    <property type="match status" value="1"/>
</dbReference>
<feature type="binding site" evidence="7">
    <location>
        <position position="185"/>
    </location>
    <ligand>
        <name>Zn(2+)</name>
        <dbReference type="ChEBI" id="CHEBI:29105"/>
        <label>2</label>
    </ligand>
</feature>
<dbReference type="Gene3D" id="3.40.630.10">
    <property type="entry name" value="Zn peptidases"/>
    <property type="match status" value="1"/>
</dbReference>
<comment type="similarity">
    <text evidence="1">Belongs to the peptidase M20A family.</text>
</comment>
<dbReference type="InterPro" id="IPR011650">
    <property type="entry name" value="Peptidase_M20_dimer"/>
</dbReference>
<keyword evidence="8" id="KW-0472">Membrane</keyword>
<dbReference type="SUPFAM" id="SSF53187">
    <property type="entry name" value="Zn-dependent exopeptidases"/>
    <property type="match status" value="1"/>
</dbReference>
<evidence type="ECO:0000256" key="1">
    <source>
        <dbReference type="ARBA" id="ARBA00006247"/>
    </source>
</evidence>
<name>V2X6V4_MONRO</name>
<dbReference type="AlphaFoldDB" id="V2X6V4"/>
<comment type="caution">
    <text evidence="10">The sequence shown here is derived from an EMBL/GenBank/DDBJ whole genome shotgun (WGS) entry which is preliminary data.</text>
</comment>
<keyword evidence="3 7" id="KW-0479">Metal-binding</keyword>
<reference evidence="10 11" key="1">
    <citation type="journal article" date="2014" name="BMC Genomics">
        <title>Genome and secretome analysis of the hemibiotrophic fungal pathogen, Moniliophthora roreri, which causes frosty pod rot disease of cacao: mechanisms of the biotrophic and necrotrophic phases.</title>
        <authorList>
            <person name="Meinhardt L.W."/>
            <person name="Costa G.G.L."/>
            <person name="Thomazella D.P.T."/>
            <person name="Teixeira P.J.P.L."/>
            <person name="Carazzolle M.F."/>
            <person name="Schuster S.C."/>
            <person name="Carlson J.E."/>
            <person name="Guiltinan M.J."/>
            <person name="Mieczkowski P."/>
            <person name="Farmer A."/>
            <person name="Ramaraj T."/>
            <person name="Crozier J."/>
            <person name="Davis R.E."/>
            <person name="Shao J."/>
            <person name="Melnick R.L."/>
            <person name="Pereira G.A.G."/>
            <person name="Bailey B.A."/>
        </authorList>
    </citation>
    <scope>NUCLEOTIDE SEQUENCE [LARGE SCALE GENOMIC DNA]</scope>
    <source>
        <strain evidence="10 11">MCA 2997</strain>
    </source>
</reference>
<dbReference type="HOGENOM" id="CLU_021802_11_0_1"/>
<feature type="binding site" evidence="7">
    <location>
        <position position="255"/>
    </location>
    <ligand>
        <name>Zn(2+)</name>
        <dbReference type="ChEBI" id="CHEBI:29105"/>
        <label>1</label>
    </ligand>
</feature>
<dbReference type="STRING" id="1381753.V2X6V4"/>
<feature type="active site" description="Proton acceptor" evidence="6">
    <location>
        <position position="254"/>
    </location>
</feature>
<keyword evidence="10" id="KW-0121">Carboxypeptidase</keyword>
<protein>
    <submittedName>
        <fullName evidence="10">Gly-x carboxypeptidase</fullName>
    </submittedName>
</protein>
<feature type="binding site" evidence="7">
    <location>
        <position position="283"/>
    </location>
    <ligand>
        <name>Zn(2+)</name>
        <dbReference type="ChEBI" id="CHEBI:29105"/>
        <label>2</label>
    </ligand>
</feature>
<keyword evidence="2" id="KW-0645">Protease</keyword>
<dbReference type="GO" id="GO:0004181">
    <property type="term" value="F:metallocarboxypeptidase activity"/>
    <property type="evidence" value="ECO:0007669"/>
    <property type="project" value="InterPro"/>
</dbReference>
<dbReference type="InterPro" id="IPR047177">
    <property type="entry name" value="Pept_M20A"/>
</dbReference>
<feature type="transmembrane region" description="Helical" evidence="8">
    <location>
        <begin position="29"/>
        <end position="47"/>
    </location>
</feature>
<dbReference type="EMBL" id="AWSO01000118">
    <property type="protein sequence ID" value="ESK94898.1"/>
    <property type="molecule type" value="Genomic_DNA"/>
</dbReference>
<dbReference type="CDD" id="cd05674">
    <property type="entry name" value="M20_yscS"/>
    <property type="match status" value="1"/>
</dbReference>
<organism evidence="10 11">
    <name type="scientific">Moniliophthora roreri (strain MCA 2997)</name>
    <name type="common">Cocoa frosty pod rot fungus</name>
    <name type="synonym">Crinipellis roreri</name>
    <dbReference type="NCBI Taxonomy" id="1381753"/>
    <lineage>
        <taxon>Eukaryota</taxon>
        <taxon>Fungi</taxon>
        <taxon>Dikarya</taxon>
        <taxon>Basidiomycota</taxon>
        <taxon>Agaricomycotina</taxon>
        <taxon>Agaricomycetes</taxon>
        <taxon>Agaricomycetidae</taxon>
        <taxon>Agaricales</taxon>
        <taxon>Marasmiineae</taxon>
        <taxon>Marasmiaceae</taxon>
        <taxon>Moniliophthora</taxon>
    </lineage>
</organism>
<dbReference type="FunFam" id="3.40.630.10:FF:000027">
    <property type="entry name" value="N-fatty-acyl-amino acid synthase/hydrolase PM20D1"/>
    <property type="match status" value="1"/>
</dbReference>
<dbReference type="InterPro" id="IPR017141">
    <property type="entry name" value="Pept_M20_carboxypep"/>
</dbReference>
<dbReference type="OrthoDB" id="3064516at2759"/>
<evidence type="ECO:0000256" key="4">
    <source>
        <dbReference type="ARBA" id="ARBA00022801"/>
    </source>
</evidence>
<dbReference type="PANTHER" id="PTHR45962">
    <property type="entry name" value="N-FATTY-ACYL-AMINO ACID SYNTHASE/HYDROLASE PM20D1"/>
    <property type="match status" value="1"/>
</dbReference>
<dbReference type="InterPro" id="IPR036264">
    <property type="entry name" value="Bact_exopeptidase_dim_dom"/>
</dbReference>
<evidence type="ECO:0000313" key="10">
    <source>
        <dbReference type="EMBL" id="ESK94898.1"/>
    </source>
</evidence>
<dbReference type="Gene3D" id="1.10.150.900">
    <property type="match status" value="1"/>
</dbReference>
<accession>V2X6V4</accession>
<evidence type="ECO:0000256" key="3">
    <source>
        <dbReference type="ARBA" id="ARBA00022723"/>
    </source>
</evidence>
<sequence length="601" mass="66035">MAGEKAYSLSSTAEYAQEQARPKSGRSRAFRRLAIFTGLLYLLFVLTRRAFLAAGFKGCGHLFAEPGKFGHGDSKLCSQYSELVPKKNSALWSSLGETFDTEEFKIRAIDWLAGAIQVPTESYDNMDPVGVDPRWETFSKLHEYLATAFPLVHAKLDLQKVNTYGLLFEWAGSDTSLKPLLLAAHQDVVPVDSRTADEWNHPPYSGFFDGERIWGRGASDDKSGLIGSLSAIESLLEGGFQPTRTIVLAYGFDEEARGREGAQALGKAMLETYGENSIAFVVDEGGGFTEQYGTVFSTPGIAEKGGLDTRVEVTSPGGHSSVPPSHTSIGILSKLLVEFEDHPYDVKLTRNDVLYDTLQCYGEHAKRLPSDLRKAIKRSVKSDKALKKLQGIVFEEDALISLVGTTQAIDLIQGGVKSNALPEQAWAVVNHRISTQSSLAEAQQHDTELLKKLAEKFNLTYSAFGVDITEPDAPHKGRLTLSDAFGNALEPAPVTPTSGPNAIPYEILSGTIKATYNAHRKIEGENIIIAPGMPTGNTDTRYYWKLTDHIFRYNHKNSGNETNRLANGVHTVNEHIELDAFLEIIRFFLTLILNTDESTVV</sequence>
<proteinExistence type="inferred from homology"/>
<dbReference type="Proteomes" id="UP000017559">
    <property type="component" value="Unassembled WGS sequence"/>
</dbReference>
<evidence type="ECO:0000256" key="2">
    <source>
        <dbReference type="ARBA" id="ARBA00022670"/>
    </source>
</evidence>
<evidence type="ECO:0000313" key="11">
    <source>
        <dbReference type="Proteomes" id="UP000017559"/>
    </source>
</evidence>
<dbReference type="PROSITE" id="PS00758">
    <property type="entry name" value="ARGE_DAPE_CPG2_1"/>
    <property type="match status" value="1"/>
</dbReference>
<dbReference type="Pfam" id="PF01546">
    <property type="entry name" value="Peptidase_M20"/>
    <property type="match status" value="1"/>
</dbReference>
<dbReference type="GO" id="GO:0046872">
    <property type="term" value="F:metal ion binding"/>
    <property type="evidence" value="ECO:0007669"/>
    <property type="project" value="UniProtKB-KW"/>
</dbReference>
<dbReference type="KEGG" id="mrr:Moror_14065"/>
<keyword evidence="5 7" id="KW-0862">Zinc</keyword>
<keyword evidence="11" id="KW-1185">Reference proteome</keyword>
<dbReference type="PIRSF" id="PIRSF037217">
    <property type="entry name" value="Carboxypeptidase_S"/>
    <property type="match status" value="1"/>
</dbReference>
<feature type="binding site" evidence="7">
    <location>
        <position position="220"/>
    </location>
    <ligand>
        <name>Zn(2+)</name>
        <dbReference type="ChEBI" id="CHEBI:29105"/>
        <label>2</label>
    </ligand>
</feature>
<feature type="domain" description="Peptidase M20 dimerisation" evidence="9">
    <location>
        <begin position="301"/>
        <end position="456"/>
    </location>
</feature>